<dbReference type="STRING" id="46731.A0A3M6TI36"/>
<dbReference type="AlphaFoldDB" id="A0A3M6TI36"/>
<evidence type="ECO:0000313" key="2">
    <source>
        <dbReference type="EMBL" id="RMX40914.1"/>
    </source>
</evidence>
<dbReference type="Gene3D" id="3.30.1520.10">
    <property type="entry name" value="Phox-like domain"/>
    <property type="match status" value="1"/>
</dbReference>
<dbReference type="EMBL" id="RCHS01003559">
    <property type="protein sequence ID" value="RMX40914.1"/>
    <property type="molecule type" value="Genomic_DNA"/>
</dbReference>
<dbReference type="PANTHER" id="PTHR15706:SF2">
    <property type="entry name" value="SH3 AND PX DOMAIN-CONTAINING PROTEIN 2A"/>
    <property type="match status" value="1"/>
</dbReference>
<evidence type="ECO:0008006" key="4">
    <source>
        <dbReference type="Google" id="ProtNLM"/>
    </source>
</evidence>
<sequence>MIYVTGAELDSIKERLVGSKKKQYAFVFCVDWSDGSSCDIWRSYNDFFELLDSFPEEAGSVRGFARIIPYLPGAAET</sequence>
<dbReference type="InterPro" id="IPR036871">
    <property type="entry name" value="PX_dom_sf"/>
</dbReference>
<dbReference type="OrthoDB" id="5982329at2759"/>
<gene>
    <name evidence="2" type="ORF">pdam_00017661</name>
</gene>
<dbReference type="GO" id="GO:0042554">
    <property type="term" value="P:superoxide anion generation"/>
    <property type="evidence" value="ECO:0007669"/>
    <property type="project" value="TreeGrafter"/>
</dbReference>
<protein>
    <recommendedName>
        <fullName evidence="4">PX domain-containing protein</fullName>
    </recommendedName>
</protein>
<dbReference type="SUPFAM" id="SSF64268">
    <property type="entry name" value="PX domain"/>
    <property type="match status" value="1"/>
</dbReference>
<organism evidence="2 3">
    <name type="scientific">Pocillopora damicornis</name>
    <name type="common">Cauliflower coral</name>
    <name type="synonym">Millepora damicornis</name>
    <dbReference type="NCBI Taxonomy" id="46731"/>
    <lineage>
        <taxon>Eukaryota</taxon>
        <taxon>Metazoa</taxon>
        <taxon>Cnidaria</taxon>
        <taxon>Anthozoa</taxon>
        <taxon>Hexacorallia</taxon>
        <taxon>Scleractinia</taxon>
        <taxon>Astrocoeniina</taxon>
        <taxon>Pocilloporidae</taxon>
        <taxon>Pocillopora</taxon>
    </lineage>
</organism>
<dbReference type="GO" id="GO:0035091">
    <property type="term" value="F:phosphatidylinositol binding"/>
    <property type="evidence" value="ECO:0007669"/>
    <property type="project" value="InterPro"/>
</dbReference>
<dbReference type="GO" id="GO:0005737">
    <property type="term" value="C:cytoplasm"/>
    <property type="evidence" value="ECO:0007669"/>
    <property type="project" value="TreeGrafter"/>
</dbReference>
<dbReference type="PANTHER" id="PTHR15706">
    <property type="entry name" value="SH3 MULTIPLE DOMAIN"/>
    <property type="match status" value="1"/>
</dbReference>
<dbReference type="Proteomes" id="UP000275408">
    <property type="component" value="Unassembled WGS sequence"/>
</dbReference>
<accession>A0A3M6TI36</accession>
<dbReference type="GO" id="GO:0016176">
    <property type="term" value="F:superoxide-generating NADPH oxidase activator activity"/>
    <property type="evidence" value="ECO:0007669"/>
    <property type="project" value="TreeGrafter"/>
</dbReference>
<keyword evidence="3" id="KW-1185">Reference proteome</keyword>
<name>A0A3M6TI36_POCDA</name>
<evidence type="ECO:0000256" key="1">
    <source>
        <dbReference type="ARBA" id="ARBA00022737"/>
    </source>
</evidence>
<evidence type="ECO:0000313" key="3">
    <source>
        <dbReference type="Proteomes" id="UP000275408"/>
    </source>
</evidence>
<dbReference type="InterPro" id="IPR051228">
    <property type="entry name" value="NADPH_Oxidase/PX-Domain"/>
</dbReference>
<proteinExistence type="predicted"/>
<keyword evidence="1" id="KW-0677">Repeat</keyword>
<comment type="caution">
    <text evidence="2">The sequence shown here is derived from an EMBL/GenBank/DDBJ whole genome shotgun (WGS) entry which is preliminary data.</text>
</comment>
<reference evidence="2 3" key="1">
    <citation type="journal article" date="2018" name="Sci. Rep.">
        <title>Comparative analysis of the Pocillopora damicornis genome highlights role of immune system in coral evolution.</title>
        <authorList>
            <person name="Cunning R."/>
            <person name="Bay R.A."/>
            <person name="Gillette P."/>
            <person name="Baker A.C."/>
            <person name="Traylor-Knowles N."/>
        </authorList>
    </citation>
    <scope>NUCLEOTIDE SEQUENCE [LARGE SCALE GENOMIC DNA]</scope>
    <source>
        <strain evidence="2">RSMAS</strain>
        <tissue evidence="2">Whole animal</tissue>
    </source>
</reference>